<accession>A0A1S2VFT5</accession>
<dbReference type="EMBL" id="MORL01000011">
    <property type="protein sequence ID" value="OIN57617.1"/>
    <property type="molecule type" value="Genomic_DNA"/>
</dbReference>
<protein>
    <submittedName>
        <fullName evidence="1">Uncharacterized protein</fullName>
    </submittedName>
</protein>
<keyword evidence="2" id="KW-1185">Reference proteome</keyword>
<gene>
    <name evidence="1" type="ORF">BLX24_19260</name>
</gene>
<evidence type="ECO:0000313" key="1">
    <source>
        <dbReference type="EMBL" id="OIN57617.1"/>
    </source>
</evidence>
<organism evidence="1 2">
    <name type="scientific">Arsenicibacter rosenii</name>
    <dbReference type="NCBI Taxonomy" id="1750698"/>
    <lineage>
        <taxon>Bacteria</taxon>
        <taxon>Pseudomonadati</taxon>
        <taxon>Bacteroidota</taxon>
        <taxon>Cytophagia</taxon>
        <taxon>Cytophagales</taxon>
        <taxon>Spirosomataceae</taxon>
        <taxon>Arsenicibacter</taxon>
    </lineage>
</organism>
<name>A0A1S2VFT5_9BACT</name>
<evidence type="ECO:0000313" key="2">
    <source>
        <dbReference type="Proteomes" id="UP000181790"/>
    </source>
</evidence>
<dbReference type="Proteomes" id="UP000181790">
    <property type="component" value="Unassembled WGS sequence"/>
</dbReference>
<comment type="caution">
    <text evidence="1">The sequence shown here is derived from an EMBL/GenBank/DDBJ whole genome shotgun (WGS) entry which is preliminary data.</text>
</comment>
<dbReference type="AlphaFoldDB" id="A0A1S2VFT5"/>
<sequence length="80" mass="9635">MFYVYASKKNSPDYKEFIIPRNSGYNCTSWIRITIKGKEEFLVRRLTGHPEMNESDWEIKKNYAFPSALLNEFLRLDFFE</sequence>
<dbReference type="RefSeq" id="WP_071504824.1">
    <property type="nucleotide sequence ID" value="NZ_MORL01000011.1"/>
</dbReference>
<reference evidence="1 2" key="1">
    <citation type="submission" date="2016-10" db="EMBL/GenBank/DDBJ databases">
        <title>Arsenicibacter rosenii gen. nov., sp. nov., an efficient arsenic-methylating bacterium isolated from an arsenic-contaminated paddy soil.</title>
        <authorList>
            <person name="Huang K."/>
        </authorList>
    </citation>
    <scope>NUCLEOTIDE SEQUENCE [LARGE SCALE GENOMIC DNA]</scope>
    <source>
        <strain evidence="1 2">SM-1</strain>
    </source>
</reference>
<proteinExistence type="predicted"/>